<comment type="caution">
    <text evidence="1">The sequence shown here is derived from an EMBL/GenBank/DDBJ whole genome shotgun (WGS) entry which is preliminary data.</text>
</comment>
<sequence length="77" mass="8320">MITLIAVAQIADLLNGSRDKYSAKAESEFYESLGSSRAVRVAAFLTSPWLWSGKRRSGRTDACRSGNVGHAACLTRS</sequence>
<dbReference type="OrthoDB" id="8402511at2"/>
<proteinExistence type="predicted"/>
<dbReference type="Proteomes" id="UP000068164">
    <property type="component" value="Unassembled WGS sequence"/>
</dbReference>
<accession>A0A125Q473</accession>
<keyword evidence="2" id="KW-1185">Reference proteome</keyword>
<protein>
    <submittedName>
        <fullName evidence="1">Uncharacterized protein</fullName>
    </submittedName>
</protein>
<reference evidence="1 2" key="1">
    <citation type="submission" date="2015-11" db="EMBL/GenBank/DDBJ databases">
        <title>Draft Genome Sequence of the Strain BR 10423 (Rhizobium sp.) isolated from nodules of Mimosa pudica.</title>
        <authorList>
            <person name="Barauna A.C."/>
            <person name="Zilli J.E."/>
            <person name="Simoes-Araujo J.L."/>
            <person name="Reis V.M."/>
            <person name="James E.K."/>
            <person name="Reis F.B.Jr."/>
            <person name="Rouws L.F."/>
            <person name="Passos S.R."/>
            <person name="Gois S.R."/>
        </authorList>
    </citation>
    <scope>NUCLEOTIDE SEQUENCE [LARGE SCALE GENOMIC DNA]</scope>
    <source>
        <strain evidence="1 2">BR10423</strain>
    </source>
</reference>
<organism evidence="1 2">
    <name type="scientific">Rhizobium altiplani</name>
    <dbReference type="NCBI Taxonomy" id="1864509"/>
    <lineage>
        <taxon>Bacteria</taxon>
        <taxon>Pseudomonadati</taxon>
        <taxon>Pseudomonadota</taxon>
        <taxon>Alphaproteobacteria</taxon>
        <taxon>Hyphomicrobiales</taxon>
        <taxon>Rhizobiaceae</taxon>
        <taxon>Rhizobium/Agrobacterium group</taxon>
        <taxon>Rhizobium</taxon>
    </lineage>
</organism>
<evidence type="ECO:0000313" key="1">
    <source>
        <dbReference type="EMBL" id="KWV40745.1"/>
    </source>
</evidence>
<gene>
    <name evidence="1" type="ORF">AS026_24790</name>
</gene>
<name>A0A125Q473_9HYPH</name>
<dbReference type="AlphaFoldDB" id="A0A125Q473"/>
<dbReference type="EMBL" id="LNCD01000145">
    <property type="protein sequence ID" value="KWV40745.1"/>
    <property type="molecule type" value="Genomic_DNA"/>
</dbReference>
<dbReference type="RefSeq" id="WP_018856834.1">
    <property type="nucleotide sequence ID" value="NZ_JBBNAS010000226.1"/>
</dbReference>
<evidence type="ECO:0000313" key="2">
    <source>
        <dbReference type="Proteomes" id="UP000068164"/>
    </source>
</evidence>